<gene>
    <name evidence="6" type="ORF">GCM10009754_58880</name>
</gene>
<evidence type="ECO:0000256" key="2">
    <source>
        <dbReference type="ARBA" id="ARBA00023125"/>
    </source>
</evidence>
<feature type="domain" description="HTH arsR-type" evidence="5">
    <location>
        <begin position="211"/>
        <end position="282"/>
    </location>
</feature>
<sequence>MRIQFTDQDLGGVRMTSTLGPFAETVFAMESFASDTAPALRTWAQYVAGQVDARATLTKPLALLAKRPQALRGLVGESAAPDTGLDRAETASAVQDFFQVALASYWWRVHGYLESVRDELGRALAVGGLERLFTTLHPTVRWTYPVLELVDLPGPDLRLTGTGLLLVPSVFLAPKSCVVTERRGQPALVFPAPPEPRLGGLLWGRRREGAGSLAALVGRTRAAMLQALTDSRTTGELAEYLGISPAGASHHTAVLRNARLITTHRHRNTVTHNLTALGVALLDGGANARPRRPAETASDGAAAPVWDGSRFAPAQRRPLGELCRG</sequence>
<dbReference type="SUPFAM" id="SSF46785">
    <property type="entry name" value="Winged helix' DNA-binding domain"/>
    <property type="match status" value="1"/>
</dbReference>
<evidence type="ECO:0000256" key="4">
    <source>
        <dbReference type="SAM" id="MobiDB-lite"/>
    </source>
</evidence>
<dbReference type="Pfam" id="PF01022">
    <property type="entry name" value="HTH_5"/>
    <property type="match status" value="1"/>
</dbReference>
<evidence type="ECO:0000313" key="6">
    <source>
        <dbReference type="EMBL" id="GAA1975627.1"/>
    </source>
</evidence>
<dbReference type="InterPro" id="IPR036388">
    <property type="entry name" value="WH-like_DNA-bd_sf"/>
</dbReference>
<evidence type="ECO:0000256" key="3">
    <source>
        <dbReference type="ARBA" id="ARBA00023163"/>
    </source>
</evidence>
<dbReference type="PANTHER" id="PTHR43132:SF8">
    <property type="entry name" value="HTH-TYPE TRANSCRIPTIONAL REGULATOR KMTR"/>
    <property type="match status" value="1"/>
</dbReference>
<dbReference type="InterPro" id="IPR036390">
    <property type="entry name" value="WH_DNA-bd_sf"/>
</dbReference>
<dbReference type="Gene3D" id="1.10.10.10">
    <property type="entry name" value="Winged helix-like DNA-binding domain superfamily/Winged helix DNA-binding domain"/>
    <property type="match status" value="1"/>
</dbReference>
<keyword evidence="3" id="KW-0804">Transcription</keyword>
<proteinExistence type="predicted"/>
<evidence type="ECO:0000256" key="1">
    <source>
        <dbReference type="ARBA" id="ARBA00023015"/>
    </source>
</evidence>
<organism evidence="6 7">
    <name type="scientific">Amycolatopsis minnesotensis</name>
    <dbReference type="NCBI Taxonomy" id="337894"/>
    <lineage>
        <taxon>Bacteria</taxon>
        <taxon>Bacillati</taxon>
        <taxon>Actinomycetota</taxon>
        <taxon>Actinomycetes</taxon>
        <taxon>Pseudonocardiales</taxon>
        <taxon>Pseudonocardiaceae</taxon>
        <taxon>Amycolatopsis</taxon>
    </lineage>
</organism>
<dbReference type="EMBL" id="BAAANN010000027">
    <property type="protein sequence ID" value="GAA1975627.1"/>
    <property type="molecule type" value="Genomic_DNA"/>
</dbReference>
<evidence type="ECO:0000259" key="5">
    <source>
        <dbReference type="SMART" id="SM00418"/>
    </source>
</evidence>
<keyword evidence="2" id="KW-0238">DNA-binding</keyword>
<accession>A0ABN2RVL9</accession>
<dbReference type="InterPro" id="IPR001845">
    <property type="entry name" value="HTH_ArsR_DNA-bd_dom"/>
</dbReference>
<feature type="region of interest" description="Disordered" evidence="4">
    <location>
        <begin position="286"/>
        <end position="309"/>
    </location>
</feature>
<dbReference type="RefSeq" id="WP_344425995.1">
    <property type="nucleotide sequence ID" value="NZ_BAAANN010000027.1"/>
</dbReference>
<name>A0ABN2RVL9_9PSEU</name>
<comment type="caution">
    <text evidence="6">The sequence shown here is derived from an EMBL/GenBank/DDBJ whole genome shotgun (WGS) entry which is preliminary data.</text>
</comment>
<keyword evidence="7" id="KW-1185">Reference proteome</keyword>
<evidence type="ECO:0000313" key="7">
    <source>
        <dbReference type="Proteomes" id="UP001501116"/>
    </source>
</evidence>
<dbReference type="InterPro" id="IPR011991">
    <property type="entry name" value="ArsR-like_HTH"/>
</dbReference>
<dbReference type="SMART" id="SM00418">
    <property type="entry name" value="HTH_ARSR"/>
    <property type="match status" value="1"/>
</dbReference>
<protein>
    <recommendedName>
        <fullName evidence="5">HTH arsR-type domain-containing protein</fullName>
    </recommendedName>
</protein>
<reference evidence="6 7" key="1">
    <citation type="journal article" date="2019" name="Int. J. Syst. Evol. Microbiol.">
        <title>The Global Catalogue of Microorganisms (GCM) 10K type strain sequencing project: providing services to taxonomists for standard genome sequencing and annotation.</title>
        <authorList>
            <consortium name="The Broad Institute Genomics Platform"/>
            <consortium name="The Broad Institute Genome Sequencing Center for Infectious Disease"/>
            <person name="Wu L."/>
            <person name="Ma J."/>
        </authorList>
    </citation>
    <scope>NUCLEOTIDE SEQUENCE [LARGE SCALE GENOMIC DNA]</scope>
    <source>
        <strain evidence="6 7">JCM 14545</strain>
    </source>
</reference>
<dbReference type="CDD" id="cd00090">
    <property type="entry name" value="HTH_ARSR"/>
    <property type="match status" value="1"/>
</dbReference>
<dbReference type="Proteomes" id="UP001501116">
    <property type="component" value="Unassembled WGS sequence"/>
</dbReference>
<dbReference type="InterPro" id="IPR051011">
    <property type="entry name" value="Metal_resp_trans_reg"/>
</dbReference>
<keyword evidence="1" id="KW-0805">Transcription regulation</keyword>
<dbReference type="PANTHER" id="PTHR43132">
    <property type="entry name" value="ARSENICAL RESISTANCE OPERON REPRESSOR ARSR-RELATED"/>
    <property type="match status" value="1"/>
</dbReference>